<keyword evidence="3 5" id="KW-0067">ATP-binding</keyword>
<comment type="caution">
    <text evidence="5">The sequence shown here is derived from an EMBL/GenBank/DDBJ whole genome shotgun (WGS) entry which is preliminary data.</text>
</comment>
<dbReference type="EC" id="3.6.3.25" evidence="5"/>
<dbReference type="SUPFAM" id="SSF52540">
    <property type="entry name" value="P-loop containing nucleoside triphosphate hydrolases"/>
    <property type="match status" value="1"/>
</dbReference>
<keyword evidence="1" id="KW-0813">Transport</keyword>
<proteinExistence type="predicted"/>
<sequence length="272" mass="29910">MSALKPTAKPGIERHDRSAVGVEVAHLSKSYERQQVLYDISLSVKPGEIFTIMGPSGSGKSVLLRQIAGLEAPDSGEVKINGLDPREPATRDRFAVALVFQAGALFNSLTVYENLALYPLEHRICSKKEIRERVMHALQILSIENAVDKRPAELSGGMKKRVAIARALVMEPQLILYDEPTSELDPVMSATIAEIIATLKEQFTVTSIVVSHDRDLALTVSDRVAILRQGRLLAVDAPAGIRATRDPVISDFLNPQIDPRNPRFKQLEVSNE</sequence>
<protein>
    <submittedName>
        <fullName evidence="5">Sulfate/thiosulfate import ATP-binding protein CysA</fullName>
        <ecNumber evidence="5">3.6.3.25</ecNumber>
    </submittedName>
</protein>
<dbReference type="AlphaFoldDB" id="A0A1J5S853"/>
<evidence type="ECO:0000256" key="2">
    <source>
        <dbReference type="ARBA" id="ARBA00022741"/>
    </source>
</evidence>
<name>A0A1J5S853_9ZZZZ</name>
<accession>A0A1J5S853</accession>
<evidence type="ECO:0000256" key="3">
    <source>
        <dbReference type="ARBA" id="ARBA00022840"/>
    </source>
</evidence>
<dbReference type="GO" id="GO:0016887">
    <property type="term" value="F:ATP hydrolysis activity"/>
    <property type="evidence" value="ECO:0007669"/>
    <property type="project" value="InterPro"/>
</dbReference>
<dbReference type="InterPro" id="IPR003439">
    <property type="entry name" value="ABC_transporter-like_ATP-bd"/>
</dbReference>
<evidence type="ECO:0000259" key="4">
    <source>
        <dbReference type="PROSITE" id="PS50893"/>
    </source>
</evidence>
<dbReference type="PANTHER" id="PTHR43023">
    <property type="entry name" value="PROTEIN TRIGALACTOSYLDIACYLGLYCEROL 3, CHLOROPLASTIC"/>
    <property type="match status" value="1"/>
</dbReference>
<dbReference type="PROSITE" id="PS50893">
    <property type="entry name" value="ABC_TRANSPORTER_2"/>
    <property type="match status" value="1"/>
</dbReference>
<keyword evidence="5" id="KW-0378">Hydrolase</keyword>
<dbReference type="SMART" id="SM00382">
    <property type="entry name" value="AAA"/>
    <property type="match status" value="1"/>
</dbReference>
<dbReference type="InterPro" id="IPR027417">
    <property type="entry name" value="P-loop_NTPase"/>
</dbReference>
<dbReference type="GO" id="GO:0005524">
    <property type="term" value="F:ATP binding"/>
    <property type="evidence" value="ECO:0007669"/>
    <property type="project" value="UniProtKB-KW"/>
</dbReference>
<dbReference type="Gene3D" id="3.40.50.300">
    <property type="entry name" value="P-loop containing nucleotide triphosphate hydrolases"/>
    <property type="match status" value="1"/>
</dbReference>
<organism evidence="5">
    <name type="scientific">mine drainage metagenome</name>
    <dbReference type="NCBI Taxonomy" id="410659"/>
    <lineage>
        <taxon>unclassified sequences</taxon>
        <taxon>metagenomes</taxon>
        <taxon>ecological metagenomes</taxon>
    </lineage>
</organism>
<gene>
    <name evidence="5" type="primary">cysA_5</name>
    <name evidence="5" type="ORF">GALL_135140</name>
</gene>
<evidence type="ECO:0000313" key="5">
    <source>
        <dbReference type="EMBL" id="OIR04314.1"/>
    </source>
</evidence>
<dbReference type="Pfam" id="PF00005">
    <property type="entry name" value="ABC_tran"/>
    <property type="match status" value="1"/>
</dbReference>
<dbReference type="PANTHER" id="PTHR43023:SF6">
    <property type="entry name" value="INTERMEMBRANE PHOSPHOLIPID TRANSPORT SYSTEM ATP-BINDING PROTEIN MLAF"/>
    <property type="match status" value="1"/>
</dbReference>
<dbReference type="EMBL" id="MLJW01000058">
    <property type="protein sequence ID" value="OIR04314.1"/>
    <property type="molecule type" value="Genomic_DNA"/>
</dbReference>
<evidence type="ECO:0000256" key="1">
    <source>
        <dbReference type="ARBA" id="ARBA00022448"/>
    </source>
</evidence>
<feature type="domain" description="ABC transporter" evidence="4">
    <location>
        <begin position="22"/>
        <end position="254"/>
    </location>
</feature>
<dbReference type="InterPro" id="IPR003593">
    <property type="entry name" value="AAA+_ATPase"/>
</dbReference>
<keyword evidence="2" id="KW-0547">Nucleotide-binding</keyword>
<dbReference type="PROSITE" id="PS00211">
    <property type="entry name" value="ABC_TRANSPORTER_1"/>
    <property type="match status" value="1"/>
</dbReference>
<reference evidence="5" key="1">
    <citation type="submission" date="2016-10" db="EMBL/GenBank/DDBJ databases">
        <title>Sequence of Gallionella enrichment culture.</title>
        <authorList>
            <person name="Poehlein A."/>
            <person name="Muehling M."/>
            <person name="Daniel R."/>
        </authorList>
    </citation>
    <scope>NUCLEOTIDE SEQUENCE</scope>
</reference>
<dbReference type="InterPro" id="IPR017871">
    <property type="entry name" value="ABC_transporter-like_CS"/>
</dbReference>